<protein>
    <recommendedName>
        <fullName evidence="1">DUF7479 domain-containing protein</fullName>
    </recommendedName>
</protein>
<organism evidence="2 3">
    <name type="scientific">Cohaesibacter marisflavi</name>
    <dbReference type="NCBI Taxonomy" id="655353"/>
    <lineage>
        <taxon>Bacteria</taxon>
        <taxon>Pseudomonadati</taxon>
        <taxon>Pseudomonadota</taxon>
        <taxon>Alphaproteobacteria</taxon>
        <taxon>Hyphomicrobiales</taxon>
        <taxon>Cohaesibacteraceae</taxon>
    </lineage>
</organism>
<dbReference type="RefSeq" id="WP_090075390.1">
    <property type="nucleotide sequence ID" value="NZ_FOVR01000018.1"/>
</dbReference>
<evidence type="ECO:0000259" key="1">
    <source>
        <dbReference type="Pfam" id="PF24292"/>
    </source>
</evidence>
<evidence type="ECO:0000313" key="3">
    <source>
        <dbReference type="Proteomes" id="UP000199236"/>
    </source>
</evidence>
<dbReference type="EMBL" id="FOVR01000018">
    <property type="protein sequence ID" value="SFP01143.1"/>
    <property type="molecule type" value="Genomic_DNA"/>
</dbReference>
<accession>A0A1I5LVF2</accession>
<evidence type="ECO:0000313" key="2">
    <source>
        <dbReference type="EMBL" id="SFP01143.1"/>
    </source>
</evidence>
<sequence length="72" mass="8050">MTSPKEQETPHLDDLLCARCETPLQQGKVIASYMGQTFPVDLPVCPTCGFVYISEDLAYGRMLKVEQALEDK</sequence>
<keyword evidence="3" id="KW-1185">Reference proteome</keyword>
<dbReference type="InterPro" id="IPR054656">
    <property type="entry name" value="DVU_1557-like"/>
</dbReference>
<dbReference type="NCBIfam" id="NF045645">
    <property type="entry name" value="DVU_1557_fam"/>
    <property type="match status" value="1"/>
</dbReference>
<name>A0A1I5LVF2_9HYPH</name>
<dbReference type="InterPro" id="IPR055902">
    <property type="entry name" value="DUF7479"/>
</dbReference>
<gene>
    <name evidence="2" type="ORF">SAMN04488056_11829</name>
</gene>
<reference evidence="2 3" key="1">
    <citation type="submission" date="2016-10" db="EMBL/GenBank/DDBJ databases">
        <authorList>
            <person name="de Groot N.N."/>
        </authorList>
    </citation>
    <scope>NUCLEOTIDE SEQUENCE [LARGE SCALE GENOMIC DNA]</scope>
    <source>
        <strain evidence="2 3">CGMCC 1.9157</strain>
    </source>
</reference>
<dbReference type="AlphaFoldDB" id="A0A1I5LVF2"/>
<dbReference type="STRING" id="655353.SAMN04488056_11829"/>
<dbReference type="OrthoDB" id="1753012at2"/>
<dbReference type="Pfam" id="PF24292">
    <property type="entry name" value="DUF7479"/>
    <property type="match status" value="1"/>
</dbReference>
<proteinExistence type="predicted"/>
<feature type="domain" description="DUF7479" evidence="1">
    <location>
        <begin position="14"/>
        <end position="72"/>
    </location>
</feature>
<dbReference type="Proteomes" id="UP000199236">
    <property type="component" value="Unassembled WGS sequence"/>
</dbReference>